<dbReference type="RefSeq" id="WP_105045209.1">
    <property type="nucleotide sequence ID" value="NZ_CP150662.1"/>
</dbReference>
<name>A0A2S7W8U1_9FLAO</name>
<keyword evidence="2" id="KW-1185">Reference proteome</keyword>
<accession>A0A2S7W8U1</accession>
<dbReference type="OrthoDB" id="622552at2"/>
<reference evidence="1 2" key="1">
    <citation type="submission" date="2016-12" db="EMBL/GenBank/DDBJ databases">
        <title>Trade-off between light-utilization and light-protection in marine flavobacteria.</title>
        <authorList>
            <person name="Kumagai Y."/>
            <person name="Yoshizawa S."/>
            <person name="Kogure K."/>
            <person name="Iwasaki W."/>
        </authorList>
    </citation>
    <scope>NUCLEOTIDE SEQUENCE [LARGE SCALE GENOMIC DNA]</scope>
    <source>
        <strain evidence="1 2">KCTC 22729</strain>
    </source>
</reference>
<dbReference type="InterPro" id="IPR037107">
    <property type="entry name" value="Put_OMP_sf"/>
</dbReference>
<dbReference type="InterPro" id="IPR018707">
    <property type="entry name" value="LpxR"/>
</dbReference>
<evidence type="ECO:0008006" key="3">
    <source>
        <dbReference type="Google" id="ProtNLM"/>
    </source>
</evidence>
<dbReference type="Pfam" id="PF09982">
    <property type="entry name" value="LpxR"/>
    <property type="match status" value="1"/>
</dbReference>
<evidence type="ECO:0000313" key="2">
    <source>
        <dbReference type="Proteomes" id="UP000237608"/>
    </source>
</evidence>
<sequence length="316" mass="36470">MKNFLFLLLVLNAFWIFSQQKFSKEISFINDNDLYVSFVRDRYYTNGMFLNYRYLAENNKESLEKRIFQWQIGHKMYTPNKPNVTSINEHDRPFAGYLYGSFAISNVYKTNKILTTSFDIGMIGENAFGKEIQDFIHKLYGFKLGTGWEYQIKNAIGINFGTEYISYIGKDSSGMYDISWINTANIGTVFTDISTGFYGRIGFKPLQKLANSIAFKTNLNDENTNDVREIESFLFIKPTVRYAIYDATIQGSFLNPGSAVTKELIPVVFNLEIGLKFTANRFHFGYVFNYNTSQSEGLKYTYGNKFGTIAVHYLLH</sequence>
<protein>
    <recommendedName>
        <fullName evidence="3">Lipid A deacylase LpxR family protein</fullName>
    </recommendedName>
</protein>
<organism evidence="1 2">
    <name type="scientific">Polaribacter gangjinensis</name>
    <dbReference type="NCBI Taxonomy" id="574710"/>
    <lineage>
        <taxon>Bacteria</taxon>
        <taxon>Pseudomonadati</taxon>
        <taxon>Bacteroidota</taxon>
        <taxon>Flavobacteriia</taxon>
        <taxon>Flavobacteriales</taxon>
        <taxon>Flavobacteriaceae</taxon>
    </lineage>
</organism>
<dbReference type="AlphaFoldDB" id="A0A2S7W8U1"/>
<dbReference type="EMBL" id="MSCL01000001">
    <property type="protein sequence ID" value="PQJ74055.1"/>
    <property type="molecule type" value="Genomic_DNA"/>
</dbReference>
<evidence type="ECO:0000313" key="1">
    <source>
        <dbReference type="EMBL" id="PQJ74055.1"/>
    </source>
</evidence>
<proteinExistence type="predicted"/>
<dbReference type="Proteomes" id="UP000237608">
    <property type="component" value="Unassembled WGS sequence"/>
</dbReference>
<dbReference type="Gene3D" id="2.40.128.140">
    <property type="entry name" value="Outer membrane protein"/>
    <property type="match status" value="1"/>
</dbReference>
<gene>
    <name evidence="1" type="ORF">BTO13_01655</name>
</gene>
<comment type="caution">
    <text evidence="1">The sequence shown here is derived from an EMBL/GenBank/DDBJ whole genome shotgun (WGS) entry which is preliminary data.</text>
</comment>